<dbReference type="InterPro" id="IPR012337">
    <property type="entry name" value="RNaseH-like_sf"/>
</dbReference>
<dbReference type="EMBL" id="QNUK01000083">
    <property type="protein sequence ID" value="KAF5902845.1"/>
    <property type="molecule type" value="Genomic_DNA"/>
</dbReference>
<feature type="domain" description="TTF-type" evidence="1">
    <location>
        <begin position="89"/>
        <end position="175"/>
    </location>
</feature>
<dbReference type="PANTHER" id="PTHR45749">
    <property type="match status" value="1"/>
</dbReference>
<dbReference type="SUPFAM" id="SSF53098">
    <property type="entry name" value="Ribonuclease H-like"/>
    <property type="match status" value="1"/>
</dbReference>
<comment type="caution">
    <text evidence="2">The sequence shown here is derived from an EMBL/GenBank/DDBJ whole genome shotgun (WGS) entry which is preliminary data.</text>
</comment>
<dbReference type="InterPro" id="IPR025398">
    <property type="entry name" value="DUF4371"/>
</dbReference>
<keyword evidence="3" id="KW-1185">Reference proteome</keyword>
<organism evidence="2 3">
    <name type="scientific">Clarias magur</name>
    <name type="common">Asian catfish</name>
    <name type="synonym">Macropteronotus magur</name>
    <dbReference type="NCBI Taxonomy" id="1594786"/>
    <lineage>
        <taxon>Eukaryota</taxon>
        <taxon>Metazoa</taxon>
        <taxon>Chordata</taxon>
        <taxon>Craniata</taxon>
        <taxon>Vertebrata</taxon>
        <taxon>Euteleostomi</taxon>
        <taxon>Actinopterygii</taxon>
        <taxon>Neopterygii</taxon>
        <taxon>Teleostei</taxon>
        <taxon>Ostariophysi</taxon>
        <taxon>Siluriformes</taxon>
        <taxon>Clariidae</taxon>
        <taxon>Clarias</taxon>
    </lineage>
</organism>
<sequence>MSAQTDFITFTGKSEPVDVDIGTGPGIKTEHLEDSPCSSVEAAASSAATLERDCGSPGQGDGATDLSGVDESPAQPILRSFPVSVIAGKARRFTAHWYSKYGAWLEYSAEKDAIFCKVCRHFGNNLIADKFTRGFRNWKRTHQACSKHELSKAHNTALCKFLQYKEQSNHVTFQVDHHYHHDVATPGLIQSNRDHIKVVLDVVMFCVRQHVSLCKHKEHDPGNFRELFQLLCDYDPRMKSRFDAVPGSKDSTPTGPEIRNDLIDAAASLLLRQIKQELHNSCSDQTHYAVLTHECSDQSERRLVAVCLRYLHGGSIKERVVGFVDVSDTQSVEGIALKILQILEPFELDPGLCVGFGFDGASVMSGVDGILKRTFPRAMYVHCRSHRLNSVLCDASKGCPEFKTFFETVNALHLFLAHGSRASRFLEIQKEMHPDWPPLEYDAGLGSATDVLCSFDVVLEMLTEFAESGGLAGLEAQSLLQQVQTKKFSFLLAASCKLLEVSQRASELLQIETSSLTESIDSIERLKQSLYDLRHEGFDRISTASNELASKNDIVNWDVSFSRKRKLPNRDDSTSLCRSARVSCAEDLRALWDQILGLQINELDSRFHPDAYGIMKAADALRNHDTKNLSEIIRPVCRSYGVNVSDDEISAFSQTFRRTSSAGSCFSLIEVYDACGEESFPNLHLLIRILLTLPITTCTDGRICSSVNKIKTASRGPGKA</sequence>
<name>A0A8J4TY50_CLAMG</name>
<gene>
    <name evidence="2" type="ORF">DAT39_007402</name>
</gene>
<dbReference type="AlphaFoldDB" id="A0A8J4TY50"/>
<reference evidence="2" key="1">
    <citation type="submission" date="2020-07" db="EMBL/GenBank/DDBJ databases">
        <title>Clarias magur genome sequencing, assembly and annotation.</title>
        <authorList>
            <person name="Kushwaha B."/>
            <person name="Kumar R."/>
            <person name="Das P."/>
            <person name="Joshi C.G."/>
            <person name="Kumar D."/>
            <person name="Nagpure N.S."/>
            <person name="Pandey M."/>
            <person name="Agarwal S."/>
            <person name="Srivastava S."/>
            <person name="Singh M."/>
            <person name="Sahoo L."/>
            <person name="Jayasankar P."/>
            <person name="Meher P.K."/>
            <person name="Koringa P.G."/>
            <person name="Iquebal M.A."/>
            <person name="Das S.P."/>
            <person name="Bit A."/>
            <person name="Patnaik S."/>
            <person name="Patel N."/>
            <person name="Shah T.M."/>
            <person name="Hinsu A."/>
            <person name="Jena J.K."/>
        </authorList>
    </citation>
    <scope>NUCLEOTIDE SEQUENCE</scope>
    <source>
        <strain evidence="2">CIFAMagur01</strain>
        <tissue evidence="2">Testis</tissue>
    </source>
</reference>
<dbReference type="InterPro" id="IPR006580">
    <property type="entry name" value="Znf_TTF"/>
</dbReference>
<evidence type="ECO:0000313" key="3">
    <source>
        <dbReference type="Proteomes" id="UP000727407"/>
    </source>
</evidence>
<dbReference type="PANTHER" id="PTHR45749:SF21">
    <property type="entry name" value="DUF4371 DOMAIN-CONTAINING PROTEIN"/>
    <property type="match status" value="1"/>
</dbReference>
<protein>
    <submittedName>
        <fullName evidence="2">Zinc finger MYM-type protein 1-like</fullName>
    </submittedName>
</protein>
<evidence type="ECO:0000313" key="2">
    <source>
        <dbReference type="EMBL" id="KAF5902845.1"/>
    </source>
</evidence>
<dbReference type="OrthoDB" id="1739706at2759"/>
<dbReference type="Pfam" id="PF14291">
    <property type="entry name" value="DUF4371"/>
    <property type="match status" value="1"/>
</dbReference>
<proteinExistence type="predicted"/>
<dbReference type="Proteomes" id="UP000727407">
    <property type="component" value="Unassembled WGS sequence"/>
</dbReference>
<accession>A0A8J4TY50</accession>
<dbReference type="SMART" id="SM00597">
    <property type="entry name" value="ZnF_TTF"/>
    <property type="match status" value="1"/>
</dbReference>
<evidence type="ECO:0000259" key="1">
    <source>
        <dbReference type="SMART" id="SM00597"/>
    </source>
</evidence>